<protein>
    <submittedName>
        <fullName evidence="2">Uncharacterized protein</fullName>
    </submittedName>
</protein>
<dbReference type="GeneID" id="54288477"/>
<evidence type="ECO:0000313" key="2">
    <source>
        <dbReference type="EMBL" id="KAF2016664.1"/>
    </source>
</evidence>
<dbReference type="OrthoDB" id="5337308at2759"/>
<proteinExistence type="predicted"/>
<reference evidence="2" key="1">
    <citation type="journal article" date="2020" name="Stud. Mycol.">
        <title>101 Dothideomycetes genomes: a test case for predicting lifestyles and emergence of pathogens.</title>
        <authorList>
            <person name="Haridas S."/>
            <person name="Albert R."/>
            <person name="Binder M."/>
            <person name="Bloem J."/>
            <person name="Labutti K."/>
            <person name="Salamov A."/>
            <person name="Andreopoulos B."/>
            <person name="Baker S."/>
            <person name="Barry K."/>
            <person name="Bills G."/>
            <person name="Bluhm B."/>
            <person name="Cannon C."/>
            <person name="Castanera R."/>
            <person name="Culley D."/>
            <person name="Daum C."/>
            <person name="Ezra D."/>
            <person name="Gonzalez J."/>
            <person name="Henrissat B."/>
            <person name="Kuo A."/>
            <person name="Liang C."/>
            <person name="Lipzen A."/>
            <person name="Lutzoni F."/>
            <person name="Magnuson J."/>
            <person name="Mondo S."/>
            <person name="Nolan M."/>
            <person name="Ohm R."/>
            <person name="Pangilinan J."/>
            <person name="Park H.-J."/>
            <person name="Ramirez L."/>
            <person name="Alfaro M."/>
            <person name="Sun H."/>
            <person name="Tritt A."/>
            <person name="Yoshinaga Y."/>
            <person name="Zwiers L.-H."/>
            <person name="Turgeon B."/>
            <person name="Goodwin S."/>
            <person name="Spatafora J."/>
            <person name="Crous P."/>
            <person name="Grigoriev I."/>
        </authorList>
    </citation>
    <scope>NUCLEOTIDE SEQUENCE</scope>
    <source>
        <strain evidence="2">CBS 175.79</strain>
    </source>
</reference>
<dbReference type="Proteomes" id="UP000799778">
    <property type="component" value="Unassembled WGS sequence"/>
</dbReference>
<dbReference type="RefSeq" id="XP_033385003.1">
    <property type="nucleotide sequence ID" value="XM_033531080.1"/>
</dbReference>
<dbReference type="AlphaFoldDB" id="A0A6A5XWN5"/>
<feature type="chain" id="PRO_5025395063" evidence="1">
    <location>
        <begin position="20"/>
        <end position="361"/>
    </location>
</feature>
<evidence type="ECO:0000256" key="1">
    <source>
        <dbReference type="SAM" id="SignalP"/>
    </source>
</evidence>
<evidence type="ECO:0000313" key="3">
    <source>
        <dbReference type="Proteomes" id="UP000799778"/>
    </source>
</evidence>
<dbReference type="EMBL" id="ML978069">
    <property type="protein sequence ID" value="KAF2016664.1"/>
    <property type="molecule type" value="Genomic_DNA"/>
</dbReference>
<feature type="signal peptide" evidence="1">
    <location>
        <begin position="1"/>
        <end position="19"/>
    </location>
</feature>
<organism evidence="2 3">
    <name type="scientific">Aaosphaeria arxii CBS 175.79</name>
    <dbReference type="NCBI Taxonomy" id="1450172"/>
    <lineage>
        <taxon>Eukaryota</taxon>
        <taxon>Fungi</taxon>
        <taxon>Dikarya</taxon>
        <taxon>Ascomycota</taxon>
        <taxon>Pezizomycotina</taxon>
        <taxon>Dothideomycetes</taxon>
        <taxon>Pleosporomycetidae</taxon>
        <taxon>Pleosporales</taxon>
        <taxon>Pleosporales incertae sedis</taxon>
        <taxon>Aaosphaeria</taxon>
    </lineage>
</organism>
<keyword evidence="3" id="KW-1185">Reference proteome</keyword>
<sequence length="361" mass="40058">MRIVTLLGGAAALFAITKGSPVDVSRALIEDSIGSVNLSAASTVGYGPPHVGYGAFAGGGTRRRVRRDSAQKADLTEEEFEALITKGCMLLGAMGAKDSEVSNFVPGIGGSAESQWRNPQDIADWGWTRANSVYFRDFERGKPDTTFLSAIGASSRRQHEGGPNWLHGWEHTTETVHDGVTYPSTAGMYCTIMNVDDGVMIGWSRWAPSYAGQHMKSPPVYTFPKLARWSDMAYIDWVQHANARQKPASNIQYFANLNIINDLTESIIEFVFDSPNLQDDCASFSWERRVSYPMDSEEGKALLASPNGNGIAWFLLQHKSTFGERTTVDRVEVWCKYEPIEDDPEGEDEAQINMLFHIRRQ</sequence>
<keyword evidence="1" id="KW-0732">Signal</keyword>
<name>A0A6A5XWN5_9PLEO</name>
<accession>A0A6A5XWN5</accession>
<gene>
    <name evidence="2" type="ORF">BU24DRAFT_451148</name>
</gene>